<dbReference type="InterPro" id="IPR009579">
    <property type="entry name" value="DUF1192"/>
</dbReference>
<protein>
    <submittedName>
        <fullName evidence="2">Uncharacterized small protein (DUF1192 family)</fullName>
    </submittedName>
</protein>
<evidence type="ECO:0000313" key="3">
    <source>
        <dbReference type="Proteomes" id="UP000552757"/>
    </source>
</evidence>
<gene>
    <name evidence="2" type="ORF">GGR44_001108</name>
</gene>
<organism evidence="2 3">
    <name type="scientific">Sphingobium fontiphilum</name>
    <dbReference type="NCBI Taxonomy" id="944425"/>
    <lineage>
        <taxon>Bacteria</taxon>
        <taxon>Pseudomonadati</taxon>
        <taxon>Pseudomonadota</taxon>
        <taxon>Alphaproteobacteria</taxon>
        <taxon>Sphingomonadales</taxon>
        <taxon>Sphingomonadaceae</taxon>
        <taxon>Sphingobium</taxon>
    </lineage>
</organism>
<dbReference type="EMBL" id="JACIEB010000002">
    <property type="protein sequence ID" value="MBB3981461.1"/>
    <property type="molecule type" value="Genomic_DNA"/>
</dbReference>
<proteinExistence type="predicted"/>
<evidence type="ECO:0000313" key="2">
    <source>
        <dbReference type="EMBL" id="MBB3981461.1"/>
    </source>
</evidence>
<dbReference type="AlphaFoldDB" id="A0A7W6DHL9"/>
<accession>A0A7W6DHL9</accession>
<keyword evidence="1" id="KW-0175">Coiled coil</keyword>
<keyword evidence="3" id="KW-1185">Reference proteome</keyword>
<evidence type="ECO:0000256" key="1">
    <source>
        <dbReference type="SAM" id="Coils"/>
    </source>
</evidence>
<name>A0A7W6DHL9_9SPHN</name>
<reference evidence="2 3" key="1">
    <citation type="submission" date="2020-08" db="EMBL/GenBank/DDBJ databases">
        <title>Genomic Encyclopedia of Type Strains, Phase IV (KMG-IV): sequencing the most valuable type-strain genomes for metagenomic binning, comparative biology and taxonomic classification.</title>
        <authorList>
            <person name="Goeker M."/>
        </authorList>
    </citation>
    <scope>NUCLEOTIDE SEQUENCE [LARGE SCALE GENOMIC DNA]</scope>
    <source>
        <strain evidence="2 3">DSM 29348</strain>
    </source>
</reference>
<sequence length="63" mass="7094">MEDYLPKKADDPLARLLTQDLDPMSLAELESRIAALEGEIARIRAKMKDAVNHKASAEALFRR</sequence>
<dbReference type="Pfam" id="PF06698">
    <property type="entry name" value="DUF1192"/>
    <property type="match status" value="1"/>
</dbReference>
<dbReference type="Proteomes" id="UP000552757">
    <property type="component" value="Unassembled WGS sequence"/>
</dbReference>
<comment type="caution">
    <text evidence="2">The sequence shown here is derived from an EMBL/GenBank/DDBJ whole genome shotgun (WGS) entry which is preliminary data.</text>
</comment>
<feature type="coiled-coil region" evidence="1">
    <location>
        <begin position="26"/>
        <end position="53"/>
    </location>
</feature>